<protein>
    <submittedName>
        <fullName evidence="3">Uncharacterized protein</fullName>
    </submittedName>
</protein>
<feature type="region of interest" description="Disordered" evidence="1">
    <location>
        <begin position="1"/>
        <end position="26"/>
    </location>
</feature>
<feature type="transmembrane region" description="Helical" evidence="2">
    <location>
        <begin position="319"/>
        <end position="341"/>
    </location>
</feature>
<sequence>MSTDTNTNSIDEKKEETNNNTTNTNANKTNIKSFLTNYVSSIIITIGLGIFVIGSIGLYTTKVAQANILPDNPLLAPYTDIGRNVGSLPIDINIINDISWSGKLNKTISQKAIFESKEYLDTFKSSLLCSLYKSSDPNSGFFANFALFLSKVVTSMYTKNFAFINTFFLYLSYLPESLIMILYGSLGLIFWFLLYGLNFVLSVFYHITSIPQLFKSPIDEDNINNTSWQADSDVSFSITKFLFFWFLWLPLGFISLFITPIYTTFSTIVAPLYAKYKVMGNETNKSMSVLDFIVNTLFYKKSLFFILATVSLASNAKTYLGPMALVGVIVATIIGYFIGLYSTPNYEQDITNYYSVNLANQEVKKAKASVSREKVKICHKVKEIQMTNTNTFEEGGPLEQEDALNIRGGGKRQATINKNKKYNIKFV</sequence>
<evidence type="ECO:0000256" key="2">
    <source>
        <dbReference type="SAM" id="Phobius"/>
    </source>
</evidence>
<evidence type="ECO:0000313" key="3">
    <source>
        <dbReference type="EMBL" id="QHT95787.1"/>
    </source>
</evidence>
<accession>A0A6C0IVC4</accession>
<dbReference type="EMBL" id="MN740246">
    <property type="protein sequence ID" value="QHT95787.1"/>
    <property type="molecule type" value="Genomic_DNA"/>
</dbReference>
<dbReference type="AlphaFoldDB" id="A0A6C0IVC4"/>
<keyword evidence="2" id="KW-0472">Membrane</keyword>
<evidence type="ECO:0000256" key="1">
    <source>
        <dbReference type="SAM" id="MobiDB-lite"/>
    </source>
</evidence>
<organism evidence="3">
    <name type="scientific">viral metagenome</name>
    <dbReference type="NCBI Taxonomy" id="1070528"/>
    <lineage>
        <taxon>unclassified sequences</taxon>
        <taxon>metagenomes</taxon>
        <taxon>organismal metagenomes</taxon>
    </lineage>
</organism>
<proteinExistence type="predicted"/>
<keyword evidence="2" id="KW-0812">Transmembrane</keyword>
<feature type="transmembrane region" description="Helical" evidence="2">
    <location>
        <begin position="292"/>
        <end position="312"/>
    </location>
</feature>
<feature type="transmembrane region" description="Helical" evidence="2">
    <location>
        <begin position="38"/>
        <end position="59"/>
    </location>
</feature>
<keyword evidence="2" id="KW-1133">Transmembrane helix</keyword>
<reference evidence="3" key="1">
    <citation type="journal article" date="2020" name="Nature">
        <title>Giant virus diversity and host interactions through global metagenomics.</title>
        <authorList>
            <person name="Schulz F."/>
            <person name="Roux S."/>
            <person name="Paez-Espino D."/>
            <person name="Jungbluth S."/>
            <person name="Walsh D.A."/>
            <person name="Denef V.J."/>
            <person name="McMahon K.D."/>
            <person name="Konstantinidis K.T."/>
            <person name="Eloe-Fadrosh E.A."/>
            <person name="Kyrpides N.C."/>
            <person name="Woyke T."/>
        </authorList>
    </citation>
    <scope>NUCLEOTIDE SEQUENCE</scope>
    <source>
        <strain evidence="3">GVMAG-M-3300024301-20</strain>
    </source>
</reference>
<feature type="transmembrane region" description="Helical" evidence="2">
    <location>
        <begin position="161"/>
        <end position="183"/>
    </location>
</feature>
<feature type="transmembrane region" description="Helical" evidence="2">
    <location>
        <begin position="242"/>
        <end position="272"/>
    </location>
</feature>
<feature type="transmembrane region" description="Helical" evidence="2">
    <location>
        <begin position="189"/>
        <end position="207"/>
    </location>
</feature>
<name>A0A6C0IVC4_9ZZZZ</name>